<keyword evidence="1" id="KW-0479">Metal-binding</keyword>
<dbReference type="GO" id="GO:0003682">
    <property type="term" value="F:chromatin binding"/>
    <property type="evidence" value="ECO:0007669"/>
    <property type="project" value="InterPro"/>
</dbReference>
<dbReference type="SUPFAM" id="SSF46689">
    <property type="entry name" value="Homeodomain-like"/>
    <property type="match status" value="1"/>
</dbReference>
<feature type="region of interest" description="Disordered" evidence="5">
    <location>
        <begin position="65"/>
        <end position="100"/>
    </location>
</feature>
<protein>
    <submittedName>
        <fullName evidence="11">Uncharacterized protein</fullName>
    </submittedName>
</protein>
<dbReference type="PROSITE" id="PS50114">
    <property type="entry name" value="GATA_ZN_FINGER_2"/>
    <property type="match status" value="1"/>
</dbReference>
<dbReference type="GO" id="GO:0043565">
    <property type="term" value="F:sequence-specific DNA binding"/>
    <property type="evidence" value="ECO:0007669"/>
    <property type="project" value="InterPro"/>
</dbReference>
<evidence type="ECO:0000256" key="4">
    <source>
        <dbReference type="PROSITE-ProRule" id="PRU00094"/>
    </source>
</evidence>
<dbReference type="InterPro" id="IPR001025">
    <property type="entry name" value="BAH_dom"/>
</dbReference>
<feature type="domain" description="SANT" evidence="9">
    <location>
        <begin position="490"/>
        <end position="540"/>
    </location>
</feature>
<evidence type="ECO:0000256" key="3">
    <source>
        <dbReference type="ARBA" id="ARBA00022833"/>
    </source>
</evidence>
<evidence type="ECO:0000259" key="8">
    <source>
        <dbReference type="PROSITE" id="PS51038"/>
    </source>
</evidence>
<feature type="domain" description="PHD-type" evidence="10">
    <location>
        <begin position="736"/>
        <end position="860"/>
    </location>
</feature>
<gene>
    <name evidence="11" type="ORF">HETIRDRAFT_435378</name>
</gene>
<dbReference type="InterPro" id="IPR029617">
    <property type="entry name" value="Snt2"/>
</dbReference>
<dbReference type="Pfam" id="PF00628">
    <property type="entry name" value="PHD"/>
    <property type="match status" value="1"/>
</dbReference>
<dbReference type="GO" id="GO:0008270">
    <property type="term" value="F:zinc ion binding"/>
    <property type="evidence" value="ECO:0007669"/>
    <property type="project" value="UniProtKB-KW"/>
</dbReference>
<feature type="compositionally biased region" description="Low complexity" evidence="5">
    <location>
        <begin position="76"/>
        <end position="100"/>
    </location>
</feature>
<dbReference type="InterPro" id="IPR019787">
    <property type="entry name" value="Znf_PHD-finger"/>
</dbReference>
<sequence>MSVYITLKSGDQVKVNDHVYCSPSWAVRDGTPYSVARIMEFLSPEGARTSADATDKRGATAAHIISTNKTSKTSNAHASSSTPATAAASHPTPTTAASSSASAPAVAPAVAVPGHPATATATAAAAPQYTRVRLAWYYRPSDVSDRPVADARLLLAAIYSEICDVAQLRAKCFVVHRDKITDLAGWKRRPDRFYFNRLFDPYIKKEFEVIRSDDVRNLPSNIREVLTARYEYVVAEKEIVPDLTDTVRECNTCDKWCPPPESVRCDRCKGFFHMSCVQPPLISKPTRGYGWTCAPCARAHEKAVAGHDARPPAPAPKPKSHAPPARGRGRPRKDRSLAEKEESVEVKHFKMWPFRYFGLYTVAEDTLDPDDLIFPRSATRMGPKYQATIPALGTAFDSDLEERGSDETIEVLSVVLQMSESEGACARTTAVENRKARLTAKQDVRSSVDWLTEVTRRFSQAWLAKRDFASVTMSNPFRLEKWKKTETRFADRSWDEDEKAAFEEAIATYGAELRPVRDEVGTRTIEEVVRYYGHWKSGKLGEENQRRRRARLAGEPDPGAADALGGGAGAGVDSDDEGSIVKQPTRANGSCGACRTRESKVWWKAPKGLPTNVLCDACGLSWRKYADLNHMRPVREESVAGKAKTTEKREGTPLGGPSAKRPKTAGSVRSSPQPPTGASHQPHCLACKKSVGKVLTCQHCQTRVHAAAGGVVAEPGAETWTCDLCGNDKSAEASLNTGCLLCPPRSKSKHLYPSYLRVCKPTEGQGWAHVLCSVFIPEITFSDASRLRVVEGISTIPHSRWSSFCAICLQPGGAVIRCSECPHEFHVSCAWAQGYKFGFQHQPIRNRKDPTVTVKFGQWVGAMVPAVRCRDHHHEPSKQTMFGICETNELGETALQVYCKTYKQAQVAQSHALLRKARRLDEILKEKDAAPNGTNGVTEAAAAAVSSAEPRCSRCKTMYSPFFHRVPEYYHNHIKGDPEGSYLCHRCHGNDMPGVGRRAGS</sequence>
<dbReference type="InterPro" id="IPR019786">
    <property type="entry name" value="Zinc_finger_PHD-type_CS"/>
</dbReference>
<dbReference type="GO" id="GO:0036205">
    <property type="term" value="P:histone catabolic process"/>
    <property type="evidence" value="ECO:0007669"/>
    <property type="project" value="TreeGrafter"/>
</dbReference>
<dbReference type="InterPro" id="IPR001965">
    <property type="entry name" value="Znf_PHD"/>
</dbReference>
<dbReference type="InterPro" id="IPR034732">
    <property type="entry name" value="EPHD"/>
</dbReference>
<dbReference type="Pfam" id="PF13832">
    <property type="entry name" value="zf-HC5HC2H_2"/>
    <property type="match status" value="1"/>
</dbReference>
<dbReference type="CDD" id="cd15571">
    <property type="entry name" value="ePHD"/>
    <property type="match status" value="1"/>
</dbReference>
<dbReference type="eggNOG" id="KOG0954">
    <property type="taxonomic scope" value="Eukaryota"/>
</dbReference>
<dbReference type="PROSITE" id="PS51805">
    <property type="entry name" value="EPHD"/>
    <property type="match status" value="1"/>
</dbReference>
<evidence type="ECO:0000256" key="2">
    <source>
        <dbReference type="ARBA" id="ARBA00022771"/>
    </source>
</evidence>
<dbReference type="RefSeq" id="XP_009549026.1">
    <property type="nucleotide sequence ID" value="XM_009550731.1"/>
</dbReference>
<dbReference type="SMART" id="SM00717">
    <property type="entry name" value="SANT"/>
    <property type="match status" value="1"/>
</dbReference>
<feature type="domain" description="PHD-type" evidence="6">
    <location>
        <begin position="247"/>
        <end position="299"/>
    </location>
</feature>
<dbReference type="InterPro" id="IPR009057">
    <property type="entry name" value="Homeodomain-like_sf"/>
</dbReference>
<dbReference type="KEGG" id="hir:HETIRDRAFT_435378"/>
<dbReference type="PROSITE" id="PS50016">
    <property type="entry name" value="ZF_PHD_2"/>
    <property type="match status" value="1"/>
</dbReference>
<dbReference type="PROSITE" id="PS01359">
    <property type="entry name" value="ZF_PHD_1"/>
    <property type="match status" value="1"/>
</dbReference>
<dbReference type="EMBL" id="KI925461">
    <property type="protein sequence ID" value="ETW78711.1"/>
    <property type="molecule type" value="Genomic_DNA"/>
</dbReference>
<dbReference type="SMART" id="SM00401">
    <property type="entry name" value="ZnF_GATA"/>
    <property type="match status" value="1"/>
</dbReference>
<dbReference type="SUPFAM" id="SSF57716">
    <property type="entry name" value="Glucocorticoid receptor-like (DNA-binding domain)"/>
    <property type="match status" value="1"/>
</dbReference>
<dbReference type="InterPro" id="IPR013088">
    <property type="entry name" value="Znf_NHR/GATA"/>
</dbReference>
<evidence type="ECO:0000256" key="1">
    <source>
        <dbReference type="ARBA" id="ARBA00022723"/>
    </source>
</evidence>
<evidence type="ECO:0000259" key="9">
    <source>
        <dbReference type="PROSITE" id="PS51293"/>
    </source>
</evidence>
<evidence type="ECO:0000259" key="7">
    <source>
        <dbReference type="PROSITE" id="PS50114"/>
    </source>
</evidence>
<feature type="region of interest" description="Disordered" evidence="5">
    <location>
        <begin position="304"/>
        <end position="340"/>
    </location>
</feature>
<evidence type="ECO:0000259" key="10">
    <source>
        <dbReference type="PROSITE" id="PS51805"/>
    </source>
</evidence>
<dbReference type="GO" id="GO:0004842">
    <property type="term" value="F:ubiquitin-protein transferase activity"/>
    <property type="evidence" value="ECO:0007669"/>
    <property type="project" value="TreeGrafter"/>
</dbReference>
<name>W4K0Q6_HETIT</name>
<feature type="domain" description="BAH" evidence="8">
    <location>
        <begin position="84"/>
        <end position="210"/>
    </location>
</feature>
<proteinExistence type="predicted"/>
<feature type="region of interest" description="Disordered" evidence="5">
    <location>
        <begin position="542"/>
        <end position="592"/>
    </location>
</feature>
<dbReference type="HOGENOM" id="CLU_001514_0_0_1"/>
<dbReference type="Gene3D" id="3.30.50.10">
    <property type="entry name" value="Erythroid Transcription Factor GATA-1, subunit A"/>
    <property type="match status" value="1"/>
</dbReference>
<dbReference type="SUPFAM" id="SSF57903">
    <property type="entry name" value="FYVE/PHD zinc finger"/>
    <property type="match status" value="2"/>
</dbReference>
<dbReference type="InterPro" id="IPR000679">
    <property type="entry name" value="Znf_GATA"/>
</dbReference>
<accession>W4K0Q6</accession>
<evidence type="ECO:0000313" key="11">
    <source>
        <dbReference type="EMBL" id="ETW78711.1"/>
    </source>
</evidence>
<dbReference type="PROSITE" id="PS51293">
    <property type="entry name" value="SANT"/>
    <property type="match status" value="1"/>
</dbReference>
<dbReference type="PANTHER" id="PTHR47672:SF1">
    <property type="entry name" value="E3 UBIQUITIN-PROTEIN LIGASE SNT2"/>
    <property type="match status" value="1"/>
</dbReference>
<dbReference type="Proteomes" id="UP000030671">
    <property type="component" value="Unassembled WGS sequence"/>
</dbReference>
<dbReference type="Gene3D" id="2.30.30.490">
    <property type="match status" value="1"/>
</dbReference>
<dbReference type="InterPro" id="IPR011011">
    <property type="entry name" value="Znf_FYVE_PHD"/>
</dbReference>
<dbReference type="InterPro" id="IPR043151">
    <property type="entry name" value="BAH_sf"/>
</dbReference>
<dbReference type="AlphaFoldDB" id="W4K0Q6"/>
<dbReference type="CDD" id="cd00202">
    <property type="entry name" value="ZnF_GATA"/>
    <property type="match status" value="1"/>
</dbReference>
<dbReference type="GO" id="GO:0048189">
    <property type="term" value="C:Lid2 complex"/>
    <property type="evidence" value="ECO:0007669"/>
    <property type="project" value="TreeGrafter"/>
</dbReference>
<feature type="compositionally biased region" description="Polar residues" evidence="5">
    <location>
        <begin position="667"/>
        <end position="679"/>
    </location>
</feature>
<dbReference type="GO" id="GO:0006355">
    <property type="term" value="P:regulation of DNA-templated transcription"/>
    <property type="evidence" value="ECO:0007669"/>
    <property type="project" value="InterPro"/>
</dbReference>
<dbReference type="Pfam" id="PF01426">
    <property type="entry name" value="BAH"/>
    <property type="match status" value="1"/>
</dbReference>
<feature type="region of interest" description="Disordered" evidence="5">
    <location>
        <begin position="636"/>
        <end position="681"/>
    </location>
</feature>
<dbReference type="InParanoid" id="W4K0Q6"/>
<keyword evidence="2 4" id="KW-0863">Zinc-finger</keyword>
<dbReference type="SMART" id="SM00439">
    <property type="entry name" value="BAH"/>
    <property type="match status" value="1"/>
</dbReference>
<dbReference type="PROSITE" id="PS51038">
    <property type="entry name" value="BAH"/>
    <property type="match status" value="1"/>
</dbReference>
<evidence type="ECO:0000259" key="6">
    <source>
        <dbReference type="PROSITE" id="PS50016"/>
    </source>
</evidence>
<dbReference type="OrthoDB" id="336088at2759"/>
<dbReference type="STRING" id="747525.W4K0Q6"/>
<dbReference type="InterPro" id="IPR017884">
    <property type="entry name" value="SANT_dom"/>
</dbReference>
<feature type="compositionally biased region" description="Polar residues" evidence="5">
    <location>
        <begin position="65"/>
        <end position="75"/>
    </location>
</feature>
<dbReference type="SMART" id="SM00249">
    <property type="entry name" value="PHD"/>
    <property type="match status" value="3"/>
</dbReference>
<dbReference type="eggNOG" id="KOG0955">
    <property type="taxonomic scope" value="Eukaryota"/>
</dbReference>
<feature type="compositionally biased region" description="Low complexity" evidence="5">
    <location>
        <begin position="553"/>
        <end position="563"/>
    </location>
</feature>
<feature type="domain" description="GATA-type" evidence="7">
    <location>
        <begin position="585"/>
        <end position="620"/>
    </location>
</feature>
<reference evidence="11 12" key="1">
    <citation type="journal article" date="2012" name="New Phytol.">
        <title>Insight into trade-off between wood decay and parasitism from the genome of a fungal forest pathogen.</title>
        <authorList>
            <person name="Olson A."/>
            <person name="Aerts A."/>
            <person name="Asiegbu F."/>
            <person name="Belbahri L."/>
            <person name="Bouzid O."/>
            <person name="Broberg A."/>
            <person name="Canback B."/>
            <person name="Coutinho P.M."/>
            <person name="Cullen D."/>
            <person name="Dalman K."/>
            <person name="Deflorio G."/>
            <person name="van Diepen L.T."/>
            <person name="Dunand C."/>
            <person name="Duplessis S."/>
            <person name="Durling M."/>
            <person name="Gonthier P."/>
            <person name="Grimwood J."/>
            <person name="Fossdal C.G."/>
            <person name="Hansson D."/>
            <person name="Henrissat B."/>
            <person name="Hietala A."/>
            <person name="Himmelstrand K."/>
            <person name="Hoffmeister D."/>
            <person name="Hogberg N."/>
            <person name="James T.Y."/>
            <person name="Karlsson M."/>
            <person name="Kohler A."/>
            <person name="Kues U."/>
            <person name="Lee Y.H."/>
            <person name="Lin Y.C."/>
            <person name="Lind M."/>
            <person name="Lindquist E."/>
            <person name="Lombard V."/>
            <person name="Lucas S."/>
            <person name="Lunden K."/>
            <person name="Morin E."/>
            <person name="Murat C."/>
            <person name="Park J."/>
            <person name="Raffaello T."/>
            <person name="Rouze P."/>
            <person name="Salamov A."/>
            <person name="Schmutz J."/>
            <person name="Solheim H."/>
            <person name="Stahlberg J."/>
            <person name="Velez H."/>
            <person name="de Vries R.P."/>
            <person name="Wiebenga A."/>
            <person name="Woodward S."/>
            <person name="Yakovlev I."/>
            <person name="Garbelotto M."/>
            <person name="Martin F."/>
            <person name="Grigoriev I.V."/>
            <person name="Stenlid J."/>
        </authorList>
    </citation>
    <scope>NUCLEOTIDE SEQUENCE [LARGE SCALE GENOMIC DNA]</scope>
    <source>
        <strain evidence="11 12">TC 32-1</strain>
    </source>
</reference>
<evidence type="ECO:0000256" key="5">
    <source>
        <dbReference type="SAM" id="MobiDB-lite"/>
    </source>
</evidence>
<dbReference type="InterPro" id="IPR001005">
    <property type="entry name" value="SANT/Myb"/>
</dbReference>
<feature type="compositionally biased region" description="Basic and acidic residues" evidence="5">
    <location>
        <begin position="636"/>
        <end position="651"/>
    </location>
</feature>
<dbReference type="PANTHER" id="PTHR47672">
    <property type="entry name" value="E3 UBIQUITIN-PROTEIN LIGASE SNT2"/>
    <property type="match status" value="1"/>
</dbReference>
<dbReference type="InterPro" id="IPR013083">
    <property type="entry name" value="Znf_RING/FYVE/PHD"/>
</dbReference>
<dbReference type="GeneID" id="20674823"/>
<evidence type="ECO:0000313" key="12">
    <source>
        <dbReference type="Proteomes" id="UP000030671"/>
    </source>
</evidence>
<dbReference type="Gene3D" id="3.30.40.10">
    <property type="entry name" value="Zinc/RING finger domain, C3HC4 (zinc finger)"/>
    <property type="match status" value="2"/>
</dbReference>
<organism evidence="11 12">
    <name type="scientific">Heterobasidion irregulare (strain TC 32-1)</name>
    <dbReference type="NCBI Taxonomy" id="747525"/>
    <lineage>
        <taxon>Eukaryota</taxon>
        <taxon>Fungi</taxon>
        <taxon>Dikarya</taxon>
        <taxon>Basidiomycota</taxon>
        <taxon>Agaricomycotina</taxon>
        <taxon>Agaricomycetes</taxon>
        <taxon>Russulales</taxon>
        <taxon>Bondarzewiaceae</taxon>
        <taxon>Heterobasidion</taxon>
        <taxon>Heterobasidion annosum species complex</taxon>
    </lineage>
</organism>
<keyword evidence="12" id="KW-1185">Reference proteome</keyword>
<dbReference type="Gene3D" id="1.10.10.60">
    <property type="entry name" value="Homeodomain-like"/>
    <property type="match status" value="1"/>
</dbReference>
<keyword evidence="3" id="KW-0862">Zinc</keyword>